<proteinExistence type="predicted"/>
<organism evidence="2 3">
    <name type="scientific">Motilibacter deserti</name>
    <dbReference type="NCBI Taxonomy" id="2714956"/>
    <lineage>
        <taxon>Bacteria</taxon>
        <taxon>Bacillati</taxon>
        <taxon>Actinomycetota</taxon>
        <taxon>Actinomycetes</taxon>
        <taxon>Motilibacterales</taxon>
        <taxon>Motilibacteraceae</taxon>
        <taxon>Motilibacter</taxon>
    </lineage>
</organism>
<comment type="caution">
    <text evidence="2">The sequence shown here is derived from an EMBL/GenBank/DDBJ whole genome shotgun (WGS) entry which is preliminary data.</text>
</comment>
<protein>
    <submittedName>
        <fullName evidence="2">DegV family protein</fullName>
    </submittedName>
</protein>
<dbReference type="InterPro" id="IPR043168">
    <property type="entry name" value="DegV_C"/>
</dbReference>
<dbReference type="Gene3D" id="3.30.1180.10">
    <property type="match status" value="1"/>
</dbReference>
<dbReference type="NCBIfam" id="TIGR00762">
    <property type="entry name" value="DegV"/>
    <property type="match status" value="1"/>
</dbReference>
<evidence type="ECO:0000313" key="2">
    <source>
        <dbReference type="EMBL" id="NHC12635.1"/>
    </source>
</evidence>
<keyword evidence="1" id="KW-0446">Lipid-binding</keyword>
<dbReference type="SUPFAM" id="SSF82549">
    <property type="entry name" value="DAK1/DegV-like"/>
    <property type="match status" value="1"/>
</dbReference>
<evidence type="ECO:0000256" key="1">
    <source>
        <dbReference type="ARBA" id="ARBA00023121"/>
    </source>
</evidence>
<reference evidence="2 3" key="1">
    <citation type="submission" date="2020-03" db="EMBL/GenBank/DDBJ databases">
        <title>Two novel Motilibacter sp.</title>
        <authorList>
            <person name="Liu S."/>
        </authorList>
    </citation>
    <scope>NUCLEOTIDE SEQUENCE [LARGE SCALE GENOMIC DNA]</scope>
    <source>
        <strain evidence="2 3">E257</strain>
    </source>
</reference>
<accession>A0ABX0GSF6</accession>
<dbReference type="PROSITE" id="PS51482">
    <property type="entry name" value="DEGV"/>
    <property type="match status" value="1"/>
</dbReference>
<dbReference type="Pfam" id="PF02645">
    <property type="entry name" value="DegV"/>
    <property type="match status" value="1"/>
</dbReference>
<keyword evidence="3" id="KW-1185">Reference proteome</keyword>
<dbReference type="Proteomes" id="UP000800981">
    <property type="component" value="Unassembled WGS sequence"/>
</dbReference>
<name>A0ABX0GSF6_9ACTN</name>
<gene>
    <name evidence="2" type="ORF">G9H71_02415</name>
</gene>
<dbReference type="InterPro" id="IPR003797">
    <property type="entry name" value="DegV"/>
</dbReference>
<dbReference type="Gene3D" id="3.40.50.10170">
    <property type="match status" value="1"/>
</dbReference>
<dbReference type="InterPro" id="IPR050270">
    <property type="entry name" value="DegV_domain_contain"/>
</dbReference>
<dbReference type="PANTHER" id="PTHR33434:SF2">
    <property type="entry name" value="FATTY ACID-BINDING PROTEIN TM_1468"/>
    <property type="match status" value="1"/>
</dbReference>
<dbReference type="PANTHER" id="PTHR33434">
    <property type="entry name" value="DEGV DOMAIN-CONTAINING PROTEIN DR_1986-RELATED"/>
    <property type="match status" value="1"/>
</dbReference>
<dbReference type="EMBL" id="JAANNP010000001">
    <property type="protein sequence ID" value="NHC12635.1"/>
    <property type="molecule type" value="Genomic_DNA"/>
</dbReference>
<evidence type="ECO:0000313" key="3">
    <source>
        <dbReference type="Proteomes" id="UP000800981"/>
    </source>
</evidence>
<sequence length="287" mass="29499">MAPRAGGRGGSVAIVTDSTACLPAELVASAGVTVVPLHVILDGDESFEPDVAPGEVADALRRRASVTTSSPTPRAFRTAYAAAERAGATACLSIHLSSTWSGTFEAARIAARDAPLDVHVLDARTLGMAMGYAVLSAAEAAAAGAALGDVEAAARKRVERSGIWFMVPTLEHLRRGGRIGAAQALLGSALAIKPLLRVVDGQVEPFEKVRTRPRALERMVAAAVSHAGDDEVDVAVHHLGDEDTAHDLAGRLPALMPGLRRLVVTEVGAVIGAHVGPGVLGIVVAPH</sequence>